<feature type="transmembrane region" description="Helical" evidence="8">
    <location>
        <begin position="62"/>
        <end position="89"/>
    </location>
</feature>
<evidence type="ECO:0000256" key="6">
    <source>
        <dbReference type="ARBA" id="ARBA00023136"/>
    </source>
</evidence>
<dbReference type="GO" id="GO:0008324">
    <property type="term" value="F:monoatomic cation transmembrane transporter activity"/>
    <property type="evidence" value="ECO:0007669"/>
    <property type="project" value="InterPro"/>
</dbReference>
<evidence type="ECO:0000256" key="7">
    <source>
        <dbReference type="SAM" id="MobiDB-lite"/>
    </source>
</evidence>
<feature type="region of interest" description="Disordered" evidence="7">
    <location>
        <begin position="179"/>
        <end position="247"/>
    </location>
</feature>
<dbReference type="NCBIfam" id="NF006521">
    <property type="entry name" value="PRK08965.1-5"/>
    <property type="match status" value="1"/>
</dbReference>
<evidence type="ECO:0000313" key="9">
    <source>
        <dbReference type="EMBL" id="KUG60823.1"/>
    </source>
</evidence>
<dbReference type="STRING" id="136273.GY22_12655"/>
<dbReference type="GO" id="GO:0005886">
    <property type="term" value="C:plasma membrane"/>
    <property type="evidence" value="ECO:0007669"/>
    <property type="project" value="UniProtKB-SubCell"/>
</dbReference>
<evidence type="ECO:0000313" key="10">
    <source>
        <dbReference type="Proteomes" id="UP000053512"/>
    </source>
</evidence>
<dbReference type="OrthoDB" id="3556991at2"/>
<accession>A0A0W8IL51</accession>
<gene>
    <name evidence="9" type="ORF">AVL61_14000</name>
</gene>
<comment type="similarity">
    <text evidence="2">Belongs to the CPA3 antiporters (TC 2.A.63) subunit E family.</text>
</comment>
<evidence type="ECO:0000256" key="1">
    <source>
        <dbReference type="ARBA" id="ARBA00004651"/>
    </source>
</evidence>
<dbReference type="Pfam" id="PF01899">
    <property type="entry name" value="MNHE"/>
    <property type="match status" value="1"/>
</dbReference>
<dbReference type="AlphaFoldDB" id="A0A0W8IL51"/>
<feature type="transmembrane region" description="Helical" evidence="8">
    <location>
        <begin position="31"/>
        <end position="50"/>
    </location>
</feature>
<feature type="compositionally biased region" description="Basic and acidic residues" evidence="7">
    <location>
        <begin position="179"/>
        <end position="192"/>
    </location>
</feature>
<proteinExistence type="inferred from homology"/>
<keyword evidence="4 8" id="KW-0812">Transmembrane</keyword>
<feature type="compositionally biased region" description="Low complexity" evidence="7">
    <location>
        <begin position="215"/>
        <end position="240"/>
    </location>
</feature>
<feature type="transmembrane region" description="Helical" evidence="8">
    <location>
        <begin position="7"/>
        <end position="25"/>
    </location>
</feature>
<comment type="subcellular location">
    <subcellularLocation>
        <location evidence="1">Cell membrane</location>
        <topology evidence="1">Multi-pass membrane protein</topology>
    </subcellularLocation>
</comment>
<keyword evidence="6 8" id="KW-0472">Membrane</keyword>
<keyword evidence="3" id="KW-1003">Cell membrane</keyword>
<evidence type="ECO:0000256" key="5">
    <source>
        <dbReference type="ARBA" id="ARBA00022989"/>
    </source>
</evidence>
<organism evidence="9 10">
    <name type="scientific">Kocuria rosea subsp. polaris</name>
    <dbReference type="NCBI Taxonomy" id="136273"/>
    <lineage>
        <taxon>Bacteria</taxon>
        <taxon>Bacillati</taxon>
        <taxon>Actinomycetota</taxon>
        <taxon>Actinomycetes</taxon>
        <taxon>Micrococcales</taxon>
        <taxon>Micrococcaceae</taxon>
        <taxon>Kocuria</taxon>
    </lineage>
</organism>
<sequence length="247" mass="26590">MTRPRNSLLVELPLLVWLVVVWGALWGDFGLGNLLVGLVLALLVTWVLYLPPVQLSGRFNPFQFVVFAVTFVWQVAKASFEVMLIAILVGPRARNAVVGVRLRTRSDLLLTATGHTMTLIPGSFVVEVDRAAGTLYFHALNVRNAGEAERFRRSALRVEAAWIRIMGTPEELAALRAERRGGGPAGTDHRDSAAIGSPVTASQQIVGGRRDDAPADPAADPTAQGPTDARADAPTDAPTDAPEEDRP</sequence>
<reference evidence="10" key="1">
    <citation type="submission" date="2015-12" db="EMBL/GenBank/DDBJ databases">
        <authorList>
            <person name="Nair G.R."/>
            <person name="Kaur G."/>
            <person name="Mayilraj S."/>
        </authorList>
    </citation>
    <scope>NUCLEOTIDE SEQUENCE [LARGE SCALE GENOMIC DNA]</scope>
    <source>
        <strain evidence="10">CD08_4</strain>
    </source>
</reference>
<evidence type="ECO:0000256" key="3">
    <source>
        <dbReference type="ARBA" id="ARBA00022475"/>
    </source>
</evidence>
<evidence type="ECO:0000256" key="4">
    <source>
        <dbReference type="ARBA" id="ARBA00022692"/>
    </source>
</evidence>
<evidence type="ECO:0000256" key="8">
    <source>
        <dbReference type="SAM" id="Phobius"/>
    </source>
</evidence>
<dbReference type="InterPro" id="IPR002758">
    <property type="entry name" value="Cation_antiport_E"/>
</dbReference>
<evidence type="ECO:0000256" key="2">
    <source>
        <dbReference type="ARBA" id="ARBA00006228"/>
    </source>
</evidence>
<dbReference type="PANTHER" id="PTHR34584">
    <property type="entry name" value="NA(+)/H(+) ANTIPORTER SUBUNIT E1"/>
    <property type="match status" value="1"/>
</dbReference>
<dbReference type="EMBL" id="LQBK01000010">
    <property type="protein sequence ID" value="KUG60823.1"/>
    <property type="molecule type" value="Genomic_DNA"/>
</dbReference>
<name>A0A0W8IL51_KOCRO</name>
<comment type="caution">
    <text evidence="9">The sequence shown here is derived from an EMBL/GenBank/DDBJ whole genome shotgun (WGS) entry which is preliminary data.</text>
</comment>
<dbReference type="Proteomes" id="UP000053512">
    <property type="component" value="Unassembled WGS sequence"/>
</dbReference>
<keyword evidence="5 8" id="KW-1133">Transmembrane helix</keyword>
<dbReference type="PANTHER" id="PTHR34584:SF1">
    <property type="entry name" value="NA(+)_H(+) ANTIPORTER SUBUNIT E1"/>
    <property type="match status" value="1"/>
</dbReference>
<protein>
    <submittedName>
        <fullName evidence="9">Cation:proton antiporter</fullName>
    </submittedName>
</protein>
<dbReference type="RefSeq" id="WP_058873813.1">
    <property type="nucleotide sequence ID" value="NZ_LQBK01000010.1"/>
</dbReference>